<feature type="transmembrane region" description="Helical" evidence="6">
    <location>
        <begin position="315"/>
        <end position="336"/>
    </location>
</feature>
<evidence type="ECO:0000256" key="5">
    <source>
        <dbReference type="ARBA" id="ARBA00023136"/>
    </source>
</evidence>
<comment type="caution">
    <text evidence="7">The sequence shown here is derived from an EMBL/GenBank/DDBJ whole genome shotgun (WGS) entry which is preliminary data.</text>
</comment>
<feature type="transmembrane region" description="Helical" evidence="6">
    <location>
        <begin position="421"/>
        <end position="442"/>
    </location>
</feature>
<dbReference type="Gene3D" id="1.20.1530.10">
    <property type="entry name" value="Na+/H+ antiporter like domain"/>
    <property type="match status" value="1"/>
</dbReference>
<evidence type="ECO:0000256" key="3">
    <source>
        <dbReference type="ARBA" id="ARBA00022692"/>
    </source>
</evidence>
<dbReference type="EMBL" id="VSSQ01000066">
    <property type="protein sequence ID" value="MPL72417.1"/>
    <property type="molecule type" value="Genomic_DNA"/>
</dbReference>
<dbReference type="AlphaFoldDB" id="A0A644U154"/>
<evidence type="ECO:0000256" key="4">
    <source>
        <dbReference type="ARBA" id="ARBA00022989"/>
    </source>
</evidence>
<dbReference type="GO" id="GO:0015385">
    <property type="term" value="F:sodium:proton antiporter activity"/>
    <property type="evidence" value="ECO:0007669"/>
    <property type="project" value="TreeGrafter"/>
</dbReference>
<dbReference type="PANTHER" id="PTHR30341">
    <property type="entry name" value="SODIUM ION/PROTON ANTIPORTER NHAA-RELATED"/>
    <property type="match status" value="1"/>
</dbReference>
<feature type="transmembrane region" description="Helical" evidence="6">
    <location>
        <begin position="74"/>
        <end position="94"/>
    </location>
</feature>
<dbReference type="PANTHER" id="PTHR30341:SF0">
    <property type="entry name" value="NA(+)_H(+) ANTIPORTER NHAA"/>
    <property type="match status" value="1"/>
</dbReference>
<protein>
    <submittedName>
        <fullName evidence="7">Na(+)/H(+) antiporter NhaA</fullName>
    </submittedName>
</protein>
<sequence>MGSFKRLLKLNRRIELKNLFSTFFNNSSTGGILLLISVIAALLIANNPNWAHLTNILNVEFGFSFGRFHFEMTLLHWINDGLMTIFFLVVGLEIKREMLVGELSSLKQAALPIFAAVGGMVIPATLYLAFNQDTSSENGWGTPMATDIAFALGILSLLGKRVPVALKVFLTALAIVDDLGAIIVLAIFYPTHAINVELLIYSGIVFSALLLFNRLNFSKPALYIIPGLLLWFLILGSGIHATIAGVLIAITIPGRSNINEVRFIVGSRYLINKFASASNHKLKVLSNHEQQQAIHSLHEKLDKVHPLMLKIEHALHPWVTFLIMPVFALANAGVILDPSIFTKSIAPIVPGIFFGLLIGKPLGIFLASWIAVKLKIAVLPGDMTWGHVFSVGIIAGIGFTMSIFIDNIAFTDQKLINLGKMTIIATSFLAAIIGLSAIILTTRNNERTTNNK</sequence>
<dbReference type="NCBIfam" id="TIGR00773">
    <property type="entry name" value="NhaA"/>
    <property type="match status" value="1"/>
</dbReference>
<feature type="transmembrane region" description="Helical" evidence="6">
    <location>
        <begin position="384"/>
        <end position="409"/>
    </location>
</feature>
<feature type="transmembrane region" description="Helical" evidence="6">
    <location>
        <begin position="348"/>
        <end position="372"/>
    </location>
</feature>
<feature type="transmembrane region" description="Helical" evidence="6">
    <location>
        <begin position="228"/>
        <end position="252"/>
    </location>
</feature>
<feature type="transmembrane region" description="Helical" evidence="6">
    <location>
        <begin position="140"/>
        <end position="158"/>
    </location>
</feature>
<feature type="transmembrane region" description="Helical" evidence="6">
    <location>
        <begin position="106"/>
        <end position="128"/>
    </location>
</feature>
<accession>A0A644U154</accession>
<dbReference type="HAMAP" id="MF_01844">
    <property type="entry name" value="NhaA"/>
    <property type="match status" value="1"/>
</dbReference>
<proteinExistence type="inferred from homology"/>
<feature type="transmembrane region" description="Helical" evidence="6">
    <location>
        <begin position="198"/>
        <end position="216"/>
    </location>
</feature>
<keyword evidence="3 6" id="KW-0812">Transmembrane</keyword>
<keyword evidence="2" id="KW-1003">Cell membrane</keyword>
<reference evidence="7" key="1">
    <citation type="submission" date="2019-08" db="EMBL/GenBank/DDBJ databases">
        <authorList>
            <person name="Kucharzyk K."/>
            <person name="Murdoch R.W."/>
            <person name="Higgins S."/>
            <person name="Loffler F."/>
        </authorList>
    </citation>
    <scope>NUCLEOTIDE SEQUENCE</scope>
</reference>
<dbReference type="Pfam" id="PF06965">
    <property type="entry name" value="Na_H_antiport_1"/>
    <property type="match status" value="1"/>
</dbReference>
<gene>
    <name evidence="7" type="primary">nhaA_4</name>
    <name evidence="7" type="ORF">SDC9_18202</name>
</gene>
<feature type="transmembrane region" description="Helical" evidence="6">
    <location>
        <begin position="20"/>
        <end position="45"/>
    </location>
</feature>
<name>A0A644U154_9ZZZZ</name>
<organism evidence="7">
    <name type="scientific">bioreactor metagenome</name>
    <dbReference type="NCBI Taxonomy" id="1076179"/>
    <lineage>
        <taxon>unclassified sequences</taxon>
        <taxon>metagenomes</taxon>
        <taxon>ecological metagenomes</taxon>
    </lineage>
</organism>
<keyword evidence="4 6" id="KW-1133">Transmembrane helix</keyword>
<evidence type="ECO:0000256" key="2">
    <source>
        <dbReference type="ARBA" id="ARBA00022475"/>
    </source>
</evidence>
<keyword evidence="5 6" id="KW-0472">Membrane</keyword>
<evidence type="ECO:0000256" key="6">
    <source>
        <dbReference type="SAM" id="Phobius"/>
    </source>
</evidence>
<comment type="subcellular location">
    <subcellularLocation>
        <location evidence="1">Cell inner membrane</location>
        <topology evidence="1">Multi-pass membrane protein</topology>
    </subcellularLocation>
</comment>
<dbReference type="InterPro" id="IPR023171">
    <property type="entry name" value="Na/H_antiporter_dom_sf"/>
</dbReference>
<dbReference type="GO" id="GO:0006885">
    <property type="term" value="P:regulation of pH"/>
    <property type="evidence" value="ECO:0007669"/>
    <property type="project" value="InterPro"/>
</dbReference>
<dbReference type="InterPro" id="IPR004670">
    <property type="entry name" value="NhaA"/>
</dbReference>
<evidence type="ECO:0000313" key="7">
    <source>
        <dbReference type="EMBL" id="MPL72417.1"/>
    </source>
</evidence>
<evidence type="ECO:0000256" key="1">
    <source>
        <dbReference type="ARBA" id="ARBA00004429"/>
    </source>
</evidence>
<dbReference type="GO" id="GO:0005886">
    <property type="term" value="C:plasma membrane"/>
    <property type="evidence" value="ECO:0007669"/>
    <property type="project" value="UniProtKB-SubCell"/>
</dbReference>
<feature type="transmembrane region" description="Helical" evidence="6">
    <location>
        <begin position="170"/>
        <end position="192"/>
    </location>
</feature>